<keyword evidence="2" id="KW-1185">Reference proteome</keyword>
<proteinExistence type="predicted"/>
<protein>
    <submittedName>
        <fullName evidence="1">Uncharacterized protein</fullName>
    </submittedName>
</protein>
<evidence type="ECO:0000313" key="1">
    <source>
        <dbReference type="EMBL" id="TWT55496.1"/>
    </source>
</evidence>
<comment type="caution">
    <text evidence="1">The sequence shown here is derived from an EMBL/GenBank/DDBJ whole genome shotgun (WGS) entry which is preliminary data.</text>
</comment>
<name>A0A5C5WXP2_9BACT</name>
<dbReference type="EMBL" id="SJPK01000025">
    <property type="protein sequence ID" value="TWT55496.1"/>
    <property type="molecule type" value="Genomic_DNA"/>
</dbReference>
<dbReference type="Proteomes" id="UP000318053">
    <property type="component" value="Unassembled WGS sequence"/>
</dbReference>
<evidence type="ECO:0000313" key="2">
    <source>
        <dbReference type="Proteomes" id="UP000318053"/>
    </source>
</evidence>
<organism evidence="1 2">
    <name type="scientific">Allorhodopirellula solitaria</name>
    <dbReference type="NCBI Taxonomy" id="2527987"/>
    <lineage>
        <taxon>Bacteria</taxon>
        <taxon>Pseudomonadati</taxon>
        <taxon>Planctomycetota</taxon>
        <taxon>Planctomycetia</taxon>
        <taxon>Pirellulales</taxon>
        <taxon>Pirellulaceae</taxon>
        <taxon>Allorhodopirellula</taxon>
    </lineage>
</organism>
<gene>
    <name evidence="1" type="ORF">CA85_49090</name>
</gene>
<accession>A0A5C5WXP2</accession>
<reference evidence="1 2" key="1">
    <citation type="submission" date="2019-02" db="EMBL/GenBank/DDBJ databases">
        <title>Deep-cultivation of Planctomycetes and their phenomic and genomic characterization uncovers novel biology.</title>
        <authorList>
            <person name="Wiegand S."/>
            <person name="Jogler M."/>
            <person name="Boedeker C."/>
            <person name="Pinto D."/>
            <person name="Vollmers J."/>
            <person name="Rivas-Marin E."/>
            <person name="Kohn T."/>
            <person name="Peeters S.H."/>
            <person name="Heuer A."/>
            <person name="Rast P."/>
            <person name="Oberbeckmann S."/>
            <person name="Bunk B."/>
            <person name="Jeske O."/>
            <person name="Meyerdierks A."/>
            <person name="Storesund J.E."/>
            <person name="Kallscheuer N."/>
            <person name="Luecker S."/>
            <person name="Lage O.M."/>
            <person name="Pohl T."/>
            <person name="Merkel B.J."/>
            <person name="Hornburger P."/>
            <person name="Mueller R.-W."/>
            <person name="Bruemmer F."/>
            <person name="Labrenz M."/>
            <person name="Spormann A.M."/>
            <person name="Op Den Camp H."/>
            <person name="Overmann J."/>
            <person name="Amann R."/>
            <person name="Jetten M.S.M."/>
            <person name="Mascher T."/>
            <person name="Medema M.H."/>
            <person name="Devos D.P."/>
            <person name="Kaster A.-K."/>
            <person name="Ovreas L."/>
            <person name="Rohde M."/>
            <person name="Galperin M.Y."/>
            <person name="Jogler C."/>
        </authorList>
    </citation>
    <scope>NUCLEOTIDE SEQUENCE [LARGE SCALE GENOMIC DNA]</scope>
    <source>
        <strain evidence="1 2">CA85</strain>
    </source>
</reference>
<sequence>MDAPKTGDMYRCAKCDLEIHVTKGCDCKDCRTDFQCCGQRLEKVTEPSVQN</sequence>
<dbReference type="AlphaFoldDB" id="A0A5C5WXP2"/>